<reference evidence="2 3" key="1">
    <citation type="submission" date="2019-06" db="EMBL/GenBank/DDBJ databases">
        <title>New taxonomy in bacterial strain CC-CFT640, isolated from vineyard.</title>
        <authorList>
            <person name="Lin S.-Y."/>
            <person name="Tsai C.-F."/>
            <person name="Young C.-C."/>
        </authorList>
    </citation>
    <scope>NUCLEOTIDE SEQUENCE [LARGE SCALE GENOMIC DNA]</scope>
    <source>
        <strain evidence="2 3">CC-CFT640</strain>
    </source>
</reference>
<feature type="domain" description="Nitroreductase" evidence="1">
    <location>
        <begin position="168"/>
        <end position="372"/>
    </location>
</feature>
<dbReference type="AlphaFoldDB" id="A0A5C8PQT8"/>
<keyword evidence="3" id="KW-1185">Reference proteome</keyword>
<accession>A0A5C8PQT8</accession>
<dbReference type="PROSITE" id="PS51318">
    <property type="entry name" value="TAT"/>
    <property type="match status" value="1"/>
</dbReference>
<dbReference type="NCBIfam" id="NF047509">
    <property type="entry name" value="Rv3131_FMN_oxido"/>
    <property type="match status" value="1"/>
</dbReference>
<organism evidence="2 3">
    <name type="scientific">Vineibacter terrae</name>
    <dbReference type="NCBI Taxonomy" id="2586908"/>
    <lineage>
        <taxon>Bacteria</taxon>
        <taxon>Pseudomonadati</taxon>
        <taxon>Pseudomonadota</taxon>
        <taxon>Alphaproteobacteria</taxon>
        <taxon>Hyphomicrobiales</taxon>
        <taxon>Vineibacter</taxon>
    </lineage>
</organism>
<dbReference type="GO" id="GO:0016491">
    <property type="term" value="F:oxidoreductase activity"/>
    <property type="evidence" value="ECO:0007669"/>
    <property type="project" value="InterPro"/>
</dbReference>
<evidence type="ECO:0000313" key="2">
    <source>
        <dbReference type="EMBL" id="TXL78165.1"/>
    </source>
</evidence>
<proteinExistence type="predicted"/>
<name>A0A5C8PQT8_9HYPH</name>
<evidence type="ECO:0000259" key="1">
    <source>
        <dbReference type="Pfam" id="PF00881"/>
    </source>
</evidence>
<dbReference type="InterPro" id="IPR006311">
    <property type="entry name" value="TAT_signal"/>
</dbReference>
<dbReference type="Proteomes" id="UP000321638">
    <property type="component" value="Unassembled WGS sequence"/>
</dbReference>
<protein>
    <submittedName>
        <fullName evidence="2">Twin-arginine translocation pathway signal protein</fullName>
    </submittedName>
</protein>
<dbReference type="Gene3D" id="3.40.109.10">
    <property type="entry name" value="NADH Oxidase"/>
    <property type="match status" value="1"/>
</dbReference>
<dbReference type="SUPFAM" id="SSF55469">
    <property type="entry name" value="FMN-dependent nitroreductase-like"/>
    <property type="match status" value="1"/>
</dbReference>
<dbReference type="OrthoDB" id="8156917at2"/>
<dbReference type="InterPro" id="IPR029479">
    <property type="entry name" value="Nitroreductase"/>
</dbReference>
<dbReference type="InterPro" id="IPR000415">
    <property type="entry name" value="Nitroreductase-like"/>
</dbReference>
<dbReference type="Pfam" id="PF00881">
    <property type="entry name" value="Nitroreductase"/>
    <property type="match status" value="1"/>
</dbReference>
<evidence type="ECO:0000313" key="3">
    <source>
        <dbReference type="Proteomes" id="UP000321638"/>
    </source>
</evidence>
<sequence length="390" mass="42550">MGIDMAMARRNFIRVIGGGIVLAAGTAVAVPRLDAMPAAAVEGWRGPRPQERDPRRRALAWAMLAPNPHNMQAWLVDLRQPDEIVLYVDRERLLPQTDPFSRQIVVGQGTFLELLVLALAADGYRAEIVLFPGGEFEAERIDARPVARVRLVRDSTIKVDPLFAQIPHRRSIKTEYAKQPVSAAHLAALAAAHRAVSDLTLDFATDPAALDALRAIAAGASEVEMMTPRTHKESIDRLRIGADEIATHRDGLVLTGPMIWALRHAGIFTRDKAMTPGTLAWKGGRDVIMTGYASAVAFGWIATPLNTRTAQIAAGRAYVRLNLKATELGVAMHPHSQALQEFAEMADMHRAIHKATGMPDGHTVQMFFRLGYAADPGPTPRRSPDSIVMA</sequence>
<comment type="caution">
    <text evidence="2">The sequence shown here is derived from an EMBL/GenBank/DDBJ whole genome shotgun (WGS) entry which is preliminary data.</text>
</comment>
<dbReference type="EMBL" id="VDUZ01000007">
    <property type="protein sequence ID" value="TXL78165.1"/>
    <property type="molecule type" value="Genomic_DNA"/>
</dbReference>
<gene>
    <name evidence="2" type="ORF">FHP25_08165</name>
</gene>